<protein>
    <submittedName>
        <fullName evidence="1">13520_t:CDS:1</fullName>
    </submittedName>
</protein>
<evidence type="ECO:0000313" key="2">
    <source>
        <dbReference type="Proteomes" id="UP000789366"/>
    </source>
</evidence>
<evidence type="ECO:0000313" key="1">
    <source>
        <dbReference type="EMBL" id="CAG8707069.1"/>
    </source>
</evidence>
<proteinExistence type="predicted"/>
<name>A0ACA9PHR0_9GLOM</name>
<accession>A0ACA9PHR0</accession>
<sequence length="366" mass="41776">IRDPMAVAMKDFLGGELIYNEPASYPTNRKDATDSTAPKPDKESCLRSGTLISMADGTKVAVENLNPGDVLIGKNGEPCQVLGRNDILLGNRFLYGFTSEQTAFFTSEHLFATQNDEWMCIDPDLSRLMNPQNSIKQIHRMQDQFNILRWNGKTMDLVKFKIFKSTEKLSPTMKVHCLLVTGGIYVANGYVTHDSMPDLLAWPAVSICLVSLIFAKSAHKLQEYFPIIDSLDDAEHIRELSYQISTEWKKIIKMPTDCMNFNDIENAIKLSVEKFKHLVYGDQTFLQEILSKPVFTLLSQNLYILCGKDLHESLSELFQKNDEEFYCRATLFFRTADSLITIYVKNFLNRNNDPKVEKSEEISTYI</sequence>
<reference evidence="1" key="1">
    <citation type="submission" date="2021-06" db="EMBL/GenBank/DDBJ databases">
        <authorList>
            <person name="Kallberg Y."/>
            <person name="Tangrot J."/>
            <person name="Rosling A."/>
        </authorList>
    </citation>
    <scope>NUCLEOTIDE SEQUENCE</scope>
    <source>
        <strain evidence="1">28 12/20/2015</strain>
    </source>
</reference>
<organism evidence="1 2">
    <name type="scientific">Cetraspora pellucida</name>
    <dbReference type="NCBI Taxonomy" id="1433469"/>
    <lineage>
        <taxon>Eukaryota</taxon>
        <taxon>Fungi</taxon>
        <taxon>Fungi incertae sedis</taxon>
        <taxon>Mucoromycota</taxon>
        <taxon>Glomeromycotina</taxon>
        <taxon>Glomeromycetes</taxon>
        <taxon>Diversisporales</taxon>
        <taxon>Gigasporaceae</taxon>
        <taxon>Cetraspora</taxon>
    </lineage>
</organism>
<feature type="non-terminal residue" evidence="1">
    <location>
        <position position="1"/>
    </location>
</feature>
<comment type="caution">
    <text evidence="1">The sequence shown here is derived from an EMBL/GenBank/DDBJ whole genome shotgun (WGS) entry which is preliminary data.</text>
</comment>
<dbReference type="EMBL" id="CAJVPW010025006">
    <property type="protein sequence ID" value="CAG8707069.1"/>
    <property type="molecule type" value="Genomic_DNA"/>
</dbReference>
<keyword evidence="2" id="KW-1185">Reference proteome</keyword>
<dbReference type="Proteomes" id="UP000789366">
    <property type="component" value="Unassembled WGS sequence"/>
</dbReference>
<gene>
    <name evidence="1" type="ORF">SPELUC_LOCUS11590</name>
</gene>